<proteinExistence type="predicted"/>
<organism evidence="2 3">
    <name type="scientific">Chitinophaga qingshengii</name>
    <dbReference type="NCBI Taxonomy" id="1569794"/>
    <lineage>
        <taxon>Bacteria</taxon>
        <taxon>Pseudomonadati</taxon>
        <taxon>Bacteroidota</taxon>
        <taxon>Chitinophagia</taxon>
        <taxon>Chitinophagales</taxon>
        <taxon>Chitinophagaceae</taxon>
        <taxon>Chitinophaga</taxon>
    </lineage>
</organism>
<dbReference type="RefSeq" id="WP_188089906.1">
    <property type="nucleotide sequence ID" value="NZ_JACVFC010000003.1"/>
</dbReference>
<accession>A0ABR7TSY2</accession>
<feature type="domain" description="DUF4240" evidence="1">
    <location>
        <begin position="13"/>
        <end position="99"/>
    </location>
</feature>
<evidence type="ECO:0000259" key="1">
    <source>
        <dbReference type="Pfam" id="PF14024"/>
    </source>
</evidence>
<gene>
    <name evidence="2" type="ORF">ICL07_20455</name>
</gene>
<name>A0ABR7TSY2_9BACT</name>
<dbReference type="EMBL" id="JACVFC010000003">
    <property type="protein sequence ID" value="MBC9932770.1"/>
    <property type="molecule type" value="Genomic_DNA"/>
</dbReference>
<comment type="caution">
    <text evidence="2">The sequence shown here is derived from an EMBL/GenBank/DDBJ whole genome shotgun (WGS) entry which is preliminary data.</text>
</comment>
<dbReference type="InterPro" id="IPR025334">
    <property type="entry name" value="DUF4240"/>
</dbReference>
<dbReference type="Pfam" id="PF14024">
    <property type="entry name" value="DUF4240"/>
    <property type="match status" value="1"/>
</dbReference>
<keyword evidence="3" id="KW-1185">Reference proteome</keyword>
<evidence type="ECO:0000313" key="2">
    <source>
        <dbReference type="EMBL" id="MBC9932770.1"/>
    </source>
</evidence>
<sequence length="127" mass="14580">MSNAVVNFDHISDWFWDIISRAAENRNTLREILLAMDKADILRFQEQFVDAAVELQDEPFTDYMEESEDGIEDISHWVVSRGKTFYADIVEHPEKIPRTVTGNTDVILYGIADEVCVDKFGESTGIY</sequence>
<evidence type="ECO:0000313" key="3">
    <source>
        <dbReference type="Proteomes" id="UP000659124"/>
    </source>
</evidence>
<dbReference type="Proteomes" id="UP000659124">
    <property type="component" value="Unassembled WGS sequence"/>
</dbReference>
<reference evidence="2 3" key="1">
    <citation type="submission" date="2020-09" db="EMBL/GenBank/DDBJ databases">
        <title>Genome sequences of type strains of Chitinophaga qingshengii and Chitinophaga varians.</title>
        <authorList>
            <person name="Kittiwongwattana C."/>
        </authorList>
    </citation>
    <scope>NUCLEOTIDE SEQUENCE [LARGE SCALE GENOMIC DNA]</scope>
    <source>
        <strain evidence="2 3">JCM 30026</strain>
    </source>
</reference>
<protein>
    <submittedName>
        <fullName evidence="2">DUF4240 domain-containing protein</fullName>
    </submittedName>
</protein>